<gene>
    <name evidence="2" type="ORF">Pan181_19750</name>
</gene>
<feature type="compositionally biased region" description="Basic and acidic residues" evidence="1">
    <location>
        <begin position="40"/>
        <end position="50"/>
    </location>
</feature>
<name>A0A518AM35_9BACT</name>
<evidence type="ECO:0000313" key="2">
    <source>
        <dbReference type="EMBL" id="QDU55779.1"/>
    </source>
</evidence>
<protein>
    <submittedName>
        <fullName evidence="2">Uncharacterized protein</fullName>
    </submittedName>
</protein>
<accession>A0A518AM35</accession>
<sequence>MKSTARDAAGKSVGVRGKSHGLDKKAKQRKKRKPKSVRATVREQSKRSDVEAACQFGVGGRSPDFANSARDTASFRDPRWKTPVNQR</sequence>
<organism evidence="2 3">
    <name type="scientific">Aeoliella mucimassa</name>
    <dbReference type="NCBI Taxonomy" id="2527972"/>
    <lineage>
        <taxon>Bacteria</taxon>
        <taxon>Pseudomonadati</taxon>
        <taxon>Planctomycetota</taxon>
        <taxon>Planctomycetia</taxon>
        <taxon>Pirellulales</taxon>
        <taxon>Lacipirellulaceae</taxon>
        <taxon>Aeoliella</taxon>
    </lineage>
</organism>
<dbReference type="RefSeq" id="WP_145246590.1">
    <property type="nucleotide sequence ID" value="NZ_CP036278.1"/>
</dbReference>
<proteinExistence type="predicted"/>
<evidence type="ECO:0000313" key="3">
    <source>
        <dbReference type="Proteomes" id="UP000315750"/>
    </source>
</evidence>
<dbReference type="AlphaFoldDB" id="A0A518AM35"/>
<dbReference type="KEGG" id="amuc:Pan181_19750"/>
<feature type="compositionally biased region" description="Basic residues" evidence="1">
    <location>
        <begin position="26"/>
        <end position="36"/>
    </location>
</feature>
<dbReference type="Proteomes" id="UP000315750">
    <property type="component" value="Chromosome"/>
</dbReference>
<reference evidence="2 3" key="1">
    <citation type="submission" date="2019-02" db="EMBL/GenBank/DDBJ databases">
        <title>Deep-cultivation of Planctomycetes and their phenomic and genomic characterization uncovers novel biology.</title>
        <authorList>
            <person name="Wiegand S."/>
            <person name="Jogler M."/>
            <person name="Boedeker C."/>
            <person name="Pinto D."/>
            <person name="Vollmers J."/>
            <person name="Rivas-Marin E."/>
            <person name="Kohn T."/>
            <person name="Peeters S.H."/>
            <person name="Heuer A."/>
            <person name="Rast P."/>
            <person name="Oberbeckmann S."/>
            <person name="Bunk B."/>
            <person name="Jeske O."/>
            <person name="Meyerdierks A."/>
            <person name="Storesund J.E."/>
            <person name="Kallscheuer N."/>
            <person name="Luecker S."/>
            <person name="Lage O.M."/>
            <person name="Pohl T."/>
            <person name="Merkel B.J."/>
            <person name="Hornburger P."/>
            <person name="Mueller R.-W."/>
            <person name="Bruemmer F."/>
            <person name="Labrenz M."/>
            <person name="Spormann A.M."/>
            <person name="Op den Camp H."/>
            <person name="Overmann J."/>
            <person name="Amann R."/>
            <person name="Jetten M.S.M."/>
            <person name="Mascher T."/>
            <person name="Medema M.H."/>
            <person name="Devos D.P."/>
            <person name="Kaster A.-K."/>
            <person name="Ovreas L."/>
            <person name="Rohde M."/>
            <person name="Galperin M.Y."/>
            <person name="Jogler C."/>
        </authorList>
    </citation>
    <scope>NUCLEOTIDE SEQUENCE [LARGE SCALE GENOMIC DNA]</scope>
    <source>
        <strain evidence="2 3">Pan181</strain>
    </source>
</reference>
<dbReference type="EMBL" id="CP036278">
    <property type="protein sequence ID" value="QDU55779.1"/>
    <property type="molecule type" value="Genomic_DNA"/>
</dbReference>
<evidence type="ECO:0000256" key="1">
    <source>
        <dbReference type="SAM" id="MobiDB-lite"/>
    </source>
</evidence>
<feature type="region of interest" description="Disordered" evidence="1">
    <location>
        <begin position="1"/>
        <end position="87"/>
    </location>
</feature>
<keyword evidence="3" id="KW-1185">Reference proteome</keyword>